<dbReference type="RefSeq" id="WP_208832731.1">
    <property type="nucleotide sequence ID" value="NZ_CP072110.1"/>
</dbReference>
<evidence type="ECO:0000256" key="12">
    <source>
        <dbReference type="HAMAP-Rule" id="MF_00384"/>
    </source>
</evidence>
<accession>A0A975HIW4</accession>
<keyword evidence="7 12" id="KW-0791">Threonine biosynthesis</keyword>
<dbReference type="EC" id="2.7.1.39" evidence="3 12"/>
<dbReference type="NCBIfam" id="NF002288">
    <property type="entry name" value="PRK01212.1-4"/>
    <property type="match status" value="1"/>
</dbReference>
<dbReference type="Proteomes" id="UP000682739">
    <property type="component" value="Chromosome"/>
</dbReference>
<evidence type="ECO:0000256" key="2">
    <source>
        <dbReference type="ARBA" id="ARBA00007370"/>
    </source>
</evidence>
<dbReference type="InterPro" id="IPR000870">
    <property type="entry name" value="Homoserine_kinase"/>
</dbReference>
<keyword evidence="16" id="KW-1185">Reference proteome</keyword>
<feature type="domain" description="GHMP kinase N-terminal" evidence="13">
    <location>
        <begin position="77"/>
        <end position="165"/>
    </location>
</feature>
<comment type="pathway">
    <text evidence="1 12">Amino-acid biosynthesis; L-threonine biosynthesis; L-threonine from L-aspartate: step 4/5.</text>
</comment>
<dbReference type="PROSITE" id="PS00627">
    <property type="entry name" value="GHMP_KINASES_ATP"/>
    <property type="match status" value="1"/>
</dbReference>
<dbReference type="EMBL" id="CP072110">
    <property type="protein sequence ID" value="QTH64677.1"/>
    <property type="molecule type" value="Genomic_DNA"/>
</dbReference>
<name>A0A975HIW4_9GAMM</name>
<dbReference type="AlphaFoldDB" id="A0A975HIW4"/>
<organism evidence="15 16">
    <name type="scientific">Psychrosphaera ytuae</name>
    <dbReference type="NCBI Taxonomy" id="2820710"/>
    <lineage>
        <taxon>Bacteria</taxon>
        <taxon>Pseudomonadati</taxon>
        <taxon>Pseudomonadota</taxon>
        <taxon>Gammaproteobacteria</taxon>
        <taxon>Alteromonadales</taxon>
        <taxon>Pseudoalteromonadaceae</taxon>
        <taxon>Psychrosphaera</taxon>
    </lineage>
</organism>
<dbReference type="SUPFAM" id="SSF55060">
    <property type="entry name" value="GHMP Kinase, C-terminal domain"/>
    <property type="match status" value="1"/>
</dbReference>
<dbReference type="HAMAP" id="MF_00384">
    <property type="entry name" value="Homoser_kinase"/>
    <property type="match status" value="1"/>
</dbReference>
<evidence type="ECO:0000259" key="14">
    <source>
        <dbReference type="Pfam" id="PF08544"/>
    </source>
</evidence>
<keyword evidence="8 12" id="KW-0547">Nucleotide-binding</keyword>
<gene>
    <name evidence="12 15" type="primary">thrB</name>
    <name evidence="15" type="ORF">J1N51_04190</name>
</gene>
<dbReference type="SUPFAM" id="SSF54211">
    <property type="entry name" value="Ribosomal protein S5 domain 2-like"/>
    <property type="match status" value="1"/>
</dbReference>
<dbReference type="GO" id="GO:0005524">
    <property type="term" value="F:ATP binding"/>
    <property type="evidence" value="ECO:0007669"/>
    <property type="project" value="UniProtKB-UniRule"/>
</dbReference>
<protein>
    <recommendedName>
        <fullName evidence="4 12">Homoserine kinase</fullName>
        <shortName evidence="12">HK</shortName>
        <shortName evidence="12">HSK</shortName>
        <ecNumber evidence="3 12">2.7.1.39</ecNumber>
    </recommendedName>
</protein>
<comment type="function">
    <text evidence="12">Catalyzes the ATP-dependent phosphorylation of L-homoserine to L-homoserine phosphate.</text>
</comment>
<keyword evidence="9 12" id="KW-0418">Kinase</keyword>
<evidence type="ECO:0000313" key="15">
    <source>
        <dbReference type="EMBL" id="QTH64677.1"/>
    </source>
</evidence>
<evidence type="ECO:0000256" key="7">
    <source>
        <dbReference type="ARBA" id="ARBA00022697"/>
    </source>
</evidence>
<evidence type="ECO:0000256" key="6">
    <source>
        <dbReference type="ARBA" id="ARBA00022679"/>
    </source>
</evidence>
<dbReference type="PANTHER" id="PTHR20861:SF1">
    <property type="entry name" value="HOMOSERINE KINASE"/>
    <property type="match status" value="1"/>
</dbReference>
<keyword evidence="12" id="KW-0963">Cytoplasm</keyword>
<dbReference type="Gene3D" id="3.30.70.890">
    <property type="entry name" value="GHMP kinase, C-terminal domain"/>
    <property type="match status" value="1"/>
</dbReference>
<comment type="similarity">
    <text evidence="2 12">Belongs to the GHMP kinase family. Homoserine kinase subfamily.</text>
</comment>
<dbReference type="KEGG" id="psym:J1N51_04190"/>
<dbReference type="PANTHER" id="PTHR20861">
    <property type="entry name" value="HOMOSERINE/4-DIPHOSPHOCYTIDYL-2-C-METHYL-D-ERYTHRITOL KINASE"/>
    <property type="match status" value="1"/>
</dbReference>
<dbReference type="InterPro" id="IPR006204">
    <property type="entry name" value="GHMP_kinase_N_dom"/>
</dbReference>
<evidence type="ECO:0000256" key="11">
    <source>
        <dbReference type="ARBA" id="ARBA00049375"/>
    </source>
</evidence>
<comment type="subcellular location">
    <subcellularLocation>
        <location evidence="12">Cytoplasm</location>
    </subcellularLocation>
</comment>
<evidence type="ECO:0000256" key="8">
    <source>
        <dbReference type="ARBA" id="ARBA00022741"/>
    </source>
</evidence>
<dbReference type="GO" id="GO:0005737">
    <property type="term" value="C:cytoplasm"/>
    <property type="evidence" value="ECO:0007669"/>
    <property type="project" value="UniProtKB-SubCell"/>
</dbReference>
<evidence type="ECO:0000256" key="9">
    <source>
        <dbReference type="ARBA" id="ARBA00022777"/>
    </source>
</evidence>
<reference evidence="15" key="1">
    <citation type="submission" date="2021-03" db="EMBL/GenBank/DDBJ databases">
        <title>Description of Psychrosphaera ytuae sp. nov. isolated from deep sea sediment of South China Sea.</title>
        <authorList>
            <person name="Zhang J."/>
            <person name="Xu X.-D."/>
        </authorList>
    </citation>
    <scope>NUCLEOTIDE SEQUENCE</scope>
    <source>
        <strain evidence="15">MTZ26</strain>
    </source>
</reference>
<evidence type="ECO:0000256" key="1">
    <source>
        <dbReference type="ARBA" id="ARBA00005015"/>
    </source>
</evidence>
<keyword evidence="5 12" id="KW-0028">Amino-acid biosynthesis</keyword>
<keyword evidence="10 12" id="KW-0067">ATP-binding</keyword>
<dbReference type="InterPro" id="IPR006203">
    <property type="entry name" value="GHMP_knse_ATP-bd_CS"/>
</dbReference>
<dbReference type="PIRSF" id="PIRSF000676">
    <property type="entry name" value="Homoser_kin"/>
    <property type="match status" value="1"/>
</dbReference>
<evidence type="ECO:0000313" key="16">
    <source>
        <dbReference type="Proteomes" id="UP000682739"/>
    </source>
</evidence>
<evidence type="ECO:0000256" key="10">
    <source>
        <dbReference type="ARBA" id="ARBA00022840"/>
    </source>
</evidence>
<dbReference type="NCBIfam" id="TIGR00191">
    <property type="entry name" value="thrB"/>
    <property type="match status" value="1"/>
</dbReference>
<evidence type="ECO:0000256" key="5">
    <source>
        <dbReference type="ARBA" id="ARBA00022605"/>
    </source>
</evidence>
<dbReference type="InterPro" id="IPR014721">
    <property type="entry name" value="Ribsml_uS5_D2-typ_fold_subgr"/>
</dbReference>
<dbReference type="GO" id="GO:0004413">
    <property type="term" value="F:homoserine kinase activity"/>
    <property type="evidence" value="ECO:0007669"/>
    <property type="project" value="UniProtKB-UniRule"/>
</dbReference>
<evidence type="ECO:0000259" key="13">
    <source>
        <dbReference type="Pfam" id="PF00288"/>
    </source>
</evidence>
<dbReference type="Gene3D" id="3.30.230.10">
    <property type="match status" value="1"/>
</dbReference>
<evidence type="ECO:0000256" key="4">
    <source>
        <dbReference type="ARBA" id="ARBA00017858"/>
    </source>
</evidence>
<dbReference type="Pfam" id="PF00288">
    <property type="entry name" value="GHMP_kinases_N"/>
    <property type="match status" value="1"/>
</dbReference>
<comment type="catalytic activity">
    <reaction evidence="11 12">
        <text>L-homoserine + ATP = O-phospho-L-homoserine + ADP + H(+)</text>
        <dbReference type="Rhea" id="RHEA:13985"/>
        <dbReference type="ChEBI" id="CHEBI:15378"/>
        <dbReference type="ChEBI" id="CHEBI:30616"/>
        <dbReference type="ChEBI" id="CHEBI:57476"/>
        <dbReference type="ChEBI" id="CHEBI:57590"/>
        <dbReference type="ChEBI" id="CHEBI:456216"/>
        <dbReference type="EC" id="2.7.1.39"/>
    </reaction>
</comment>
<feature type="binding site" evidence="12">
    <location>
        <begin position="106"/>
        <end position="116"/>
    </location>
    <ligand>
        <name>ATP</name>
        <dbReference type="ChEBI" id="CHEBI:30616"/>
    </ligand>
</feature>
<dbReference type="GO" id="GO:0009088">
    <property type="term" value="P:threonine biosynthetic process"/>
    <property type="evidence" value="ECO:0007669"/>
    <property type="project" value="UniProtKB-UniRule"/>
</dbReference>
<proteinExistence type="inferred from homology"/>
<feature type="domain" description="GHMP kinase C-terminal" evidence="14">
    <location>
        <begin position="232"/>
        <end position="303"/>
    </location>
</feature>
<evidence type="ECO:0000256" key="3">
    <source>
        <dbReference type="ARBA" id="ARBA00012078"/>
    </source>
</evidence>
<keyword evidence="6 12" id="KW-0808">Transferase</keyword>
<dbReference type="InterPro" id="IPR020568">
    <property type="entry name" value="Ribosomal_Su5_D2-typ_SF"/>
</dbReference>
<dbReference type="InterPro" id="IPR013750">
    <property type="entry name" value="GHMP_kinase_C_dom"/>
</dbReference>
<dbReference type="InterPro" id="IPR036554">
    <property type="entry name" value="GHMP_kinase_C_sf"/>
</dbReference>
<sequence>MVVSVYAPASIGNVSVGFDLLGAAIQPITGELLGDVVHVKVCHPLPSHQVDNTQTHQVSLLINGPFADKLPVEAEQNIVVMCARYFLEQVTKQPYQLELALDKNLPVGSGLGSSASSVVATLKALNLAFDDVLCNSDLLKLMGEFEGKISGEIHYDNVAPSFLGGLQLMLTDLEEVSSSIPAIPNWYWIVAYSGHSLSTKTMRSLLPKQCALQTSLEAMQRLAQFVHASHSGNAEMAAKALVDVIAEPARAEAIPGFVNAKQALQNIGVLASGISGSGPTLFAVTDNLALAEEAQTYLEQNYVESQLSGFSHICKIDNQGCRSIDTADQKE</sequence>
<dbReference type="PRINTS" id="PR00958">
    <property type="entry name" value="HOMSERKINASE"/>
</dbReference>
<dbReference type="Pfam" id="PF08544">
    <property type="entry name" value="GHMP_kinases_C"/>
    <property type="match status" value="1"/>
</dbReference>